<feature type="region of interest" description="Disordered" evidence="1">
    <location>
        <begin position="480"/>
        <end position="499"/>
    </location>
</feature>
<protein>
    <recommendedName>
        <fullName evidence="3">Integrase, catalytic region, zinc finger, CCHC-type, peptidase aspartic, catalytic</fullName>
    </recommendedName>
</protein>
<dbReference type="AlphaFoldDB" id="A0A6L2J707"/>
<evidence type="ECO:0000313" key="2">
    <source>
        <dbReference type="EMBL" id="GEU32646.1"/>
    </source>
</evidence>
<feature type="region of interest" description="Disordered" evidence="1">
    <location>
        <begin position="557"/>
        <end position="583"/>
    </location>
</feature>
<accession>A0A6L2J707</accession>
<dbReference type="EMBL" id="BKCJ010000377">
    <property type="protein sequence ID" value="GEU32646.1"/>
    <property type="molecule type" value="Genomic_DNA"/>
</dbReference>
<gene>
    <name evidence="2" type="ORF">Tci_004624</name>
</gene>
<reference evidence="2" key="1">
    <citation type="journal article" date="2019" name="Sci. Rep.">
        <title>Draft genome of Tanacetum cinerariifolium, the natural source of mosquito coil.</title>
        <authorList>
            <person name="Yamashiro T."/>
            <person name="Shiraishi A."/>
            <person name="Satake H."/>
            <person name="Nakayama K."/>
        </authorList>
    </citation>
    <scope>NUCLEOTIDE SEQUENCE</scope>
</reference>
<feature type="compositionally biased region" description="Polar residues" evidence="1">
    <location>
        <begin position="564"/>
        <end position="583"/>
    </location>
</feature>
<proteinExistence type="predicted"/>
<evidence type="ECO:0000256" key="1">
    <source>
        <dbReference type="SAM" id="MobiDB-lite"/>
    </source>
</evidence>
<name>A0A6L2J707_TANCI</name>
<evidence type="ECO:0008006" key="3">
    <source>
        <dbReference type="Google" id="ProtNLM"/>
    </source>
</evidence>
<organism evidence="2">
    <name type="scientific">Tanacetum cinerariifolium</name>
    <name type="common">Dalmatian daisy</name>
    <name type="synonym">Chrysanthemum cinerariifolium</name>
    <dbReference type="NCBI Taxonomy" id="118510"/>
    <lineage>
        <taxon>Eukaryota</taxon>
        <taxon>Viridiplantae</taxon>
        <taxon>Streptophyta</taxon>
        <taxon>Embryophyta</taxon>
        <taxon>Tracheophyta</taxon>
        <taxon>Spermatophyta</taxon>
        <taxon>Magnoliopsida</taxon>
        <taxon>eudicotyledons</taxon>
        <taxon>Gunneridae</taxon>
        <taxon>Pentapetalae</taxon>
        <taxon>asterids</taxon>
        <taxon>campanulids</taxon>
        <taxon>Asterales</taxon>
        <taxon>Asteraceae</taxon>
        <taxon>Asteroideae</taxon>
        <taxon>Anthemideae</taxon>
        <taxon>Anthemidinae</taxon>
        <taxon>Tanacetum</taxon>
    </lineage>
</organism>
<comment type="caution">
    <text evidence="2">The sequence shown here is derived from an EMBL/GenBank/DDBJ whole genome shotgun (WGS) entry which is preliminary data.</text>
</comment>
<sequence>MSKASDDIQERELHQLQLMQENAKESCMASFRLLHSFLQVLSYDESKSRRVSERTFMTPFGQDNESFTSTMFLMDQLQRQLDKDEFQEDKSMAAFWVIDSQFQKFIDWQYFVDYDSQMIEKIFLLNTPESKLHSLEKHYSNTWAMLRSLLLKEHIIKDSMKEGNGTESGMHDTSSSSGNYITHVVDANIRPVNDQVPFAEVQLTAQHNVLANEQQHTHQSEPIYDIYLLEKVDSNTSPGLTNMSHRGGEIDQAAEHDQEKVFTNAALKNELRKLKGTCVDTKFAKPLILRKPILQPHRNQSVVRQLAAFKSERCKFSKPRFASQVDVINDLSKPVTPHYVPKVRESVFVKHHHVIASGLSRNNSNESYGSNDMAHKYYLEKCVFNANHDDCITNFLKRVNSHAKVQSSKTRNINKPIELKSHTQKHDRQIAIGQRFSLNKSSTVREKPNTLRSCLMWIPTGRIFKTAGLRWIPTGNMFTDNTTKVDGEPPNGSNEDITNPYECKQSLDFMQNSVSPTPYVPPSKKDYETLFQQLFDEYFNPPPRAISPVSAAIAAPRAVDPAGSPSSTTIDQDVPSASSSPTT</sequence>